<evidence type="ECO:0000313" key="1">
    <source>
        <dbReference type="EMBL" id="WXB92867.1"/>
    </source>
</evidence>
<protein>
    <recommendedName>
        <fullName evidence="3">HEAT repeat domain-containing protein</fullName>
    </recommendedName>
</protein>
<evidence type="ECO:0000313" key="2">
    <source>
        <dbReference type="Proteomes" id="UP001387364"/>
    </source>
</evidence>
<name>A0ABZ2N5I6_9BACI</name>
<dbReference type="EMBL" id="CP147404">
    <property type="protein sequence ID" value="WXB92867.1"/>
    <property type="molecule type" value="Genomic_DNA"/>
</dbReference>
<accession>A0ABZ2N5I6</accession>
<reference evidence="1 2" key="1">
    <citation type="submission" date="2024-02" db="EMBL/GenBank/DDBJ databases">
        <title>Seven novel Bacillus-like species.</title>
        <authorList>
            <person name="Liu G."/>
        </authorList>
    </citation>
    <scope>NUCLEOTIDE SEQUENCE [LARGE SCALE GENOMIC DNA]</scope>
    <source>
        <strain evidence="1 2">FJAT-52991</strain>
    </source>
</reference>
<gene>
    <name evidence="1" type="ORF">WDJ61_16820</name>
</gene>
<dbReference type="RefSeq" id="WP_338751819.1">
    <property type="nucleotide sequence ID" value="NZ_CP147404.1"/>
</dbReference>
<dbReference type="Proteomes" id="UP001387364">
    <property type="component" value="Chromosome"/>
</dbReference>
<sequence>MITERKASAALHFQYPFDRVELDRQLLSKNSFDGHKELADRAWKVLEKELMSNDPSVRIAAAEGILRVFK</sequence>
<keyword evidence="2" id="KW-1185">Reference proteome</keyword>
<organism evidence="1 2">
    <name type="scientific">Bacillus kandeliae</name>
    <dbReference type="NCBI Taxonomy" id="3129297"/>
    <lineage>
        <taxon>Bacteria</taxon>
        <taxon>Bacillati</taxon>
        <taxon>Bacillota</taxon>
        <taxon>Bacilli</taxon>
        <taxon>Bacillales</taxon>
        <taxon>Bacillaceae</taxon>
        <taxon>Bacillus</taxon>
    </lineage>
</organism>
<evidence type="ECO:0008006" key="3">
    <source>
        <dbReference type="Google" id="ProtNLM"/>
    </source>
</evidence>
<proteinExistence type="predicted"/>